<protein>
    <submittedName>
        <fullName evidence="1">Zinc transporter</fullName>
    </submittedName>
</protein>
<evidence type="ECO:0000313" key="2">
    <source>
        <dbReference type="Proteomes" id="UP001165960"/>
    </source>
</evidence>
<dbReference type="EMBL" id="QTSX02001472">
    <property type="protein sequence ID" value="KAJ9081528.1"/>
    <property type="molecule type" value="Genomic_DNA"/>
</dbReference>
<accession>A0ACC2U3V4</accession>
<comment type="caution">
    <text evidence="1">The sequence shown here is derived from an EMBL/GenBank/DDBJ whole genome shotgun (WGS) entry which is preliminary data.</text>
</comment>
<reference evidence="1" key="1">
    <citation type="submission" date="2022-04" db="EMBL/GenBank/DDBJ databases">
        <title>Genome of the entomopathogenic fungus Entomophthora muscae.</title>
        <authorList>
            <person name="Elya C."/>
            <person name="Lovett B.R."/>
            <person name="Lee E."/>
            <person name="Macias A.M."/>
            <person name="Hajek A.E."/>
            <person name="De Bivort B.L."/>
            <person name="Kasson M.T."/>
            <person name="De Fine Licht H.H."/>
            <person name="Stajich J.E."/>
        </authorList>
    </citation>
    <scope>NUCLEOTIDE SEQUENCE</scope>
    <source>
        <strain evidence="1">Berkeley</strain>
    </source>
</reference>
<evidence type="ECO:0000313" key="1">
    <source>
        <dbReference type="EMBL" id="KAJ9081528.1"/>
    </source>
</evidence>
<organism evidence="1 2">
    <name type="scientific">Entomophthora muscae</name>
    <dbReference type="NCBI Taxonomy" id="34485"/>
    <lineage>
        <taxon>Eukaryota</taxon>
        <taxon>Fungi</taxon>
        <taxon>Fungi incertae sedis</taxon>
        <taxon>Zoopagomycota</taxon>
        <taxon>Entomophthoromycotina</taxon>
        <taxon>Entomophthoromycetes</taxon>
        <taxon>Entomophthorales</taxon>
        <taxon>Entomophthoraceae</taxon>
        <taxon>Entomophthora</taxon>
    </lineage>
</organism>
<name>A0ACC2U3V4_9FUNG</name>
<sequence>MAPSAIACPCSHYEQADQTLCLSPEADSFHDHEHTPRHSANQSVLDLHKHEMPSCSNERSALISKSMTPVTDYGSFECLKASTIPLRNSTIISNNRSSESSSDCECKFTPNLPVSLDEVWDKIPIKDMRRFSHISCSTSAKKATVITIEEPLALPTVKPRDVEEHNIMWSVGIQTAVAVGLHKLPEGLITVIGAGTSQKLGINLFIGIACHNFPEGFMLAIPIYAATGSALKAFVFAALIGGLTQPLGGLIGLALLDHVKHSDLATLNSVLFPLVAGIMLAVIVQSFIPAIRRQLSDSSSSPAIVCFFAGVGVMALLTSLFGHV</sequence>
<gene>
    <name evidence="1" type="primary">ZRT3_1</name>
    <name evidence="1" type="ORF">DSO57_1013876</name>
</gene>
<dbReference type="Proteomes" id="UP001165960">
    <property type="component" value="Unassembled WGS sequence"/>
</dbReference>
<keyword evidence="2" id="KW-1185">Reference proteome</keyword>
<proteinExistence type="predicted"/>